<feature type="region of interest" description="Disordered" evidence="1">
    <location>
        <begin position="299"/>
        <end position="346"/>
    </location>
</feature>
<keyword evidence="3" id="KW-1185">Reference proteome</keyword>
<evidence type="ECO:0000313" key="2">
    <source>
        <dbReference type="EMBL" id="RDW78491.1"/>
    </source>
</evidence>
<dbReference type="Proteomes" id="UP000256328">
    <property type="component" value="Unassembled WGS sequence"/>
</dbReference>
<dbReference type="EMBL" id="PDLN01000008">
    <property type="protein sequence ID" value="RDW78491.1"/>
    <property type="molecule type" value="Genomic_DNA"/>
</dbReference>
<feature type="compositionally biased region" description="Polar residues" evidence="1">
    <location>
        <begin position="1"/>
        <end position="10"/>
    </location>
</feature>
<evidence type="ECO:0008006" key="4">
    <source>
        <dbReference type="Google" id="ProtNLM"/>
    </source>
</evidence>
<evidence type="ECO:0000256" key="1">
    <source>
        <dbReference type="SAM" id="MobiDB-lite"/>
    </source>
</evidence>
<name>A0A3D8RXF4_9HELO</name>
<feature type="compositionally biased region" description="Basic residues" evidence="1">
    <location>
        <begin position="148"/>
        <end position="157"/>
    </location>
</feature>
<accession>A0A3D8RXF4</accession>
<feature type="region of interest" description="Disordered" evidence="1">
    <location>
        <begin position="1"/>
        <end position="41"/>
    </location>
</feature>
<sequence length="568" mass="63675">MAPPTQNSSAKLVRHKDSSVYPPSISTIVSSSTSDLNSGSTYSPRQLYADTFFDRPFSADSAPVRGPAPRYRKSVKEITGFSTTSDEFNELPIQVQKKYFSTLERLRFAQNSRTNAINDLPAPRTRKGSLADRRGLNIPSIDSAKKTSGSRRQRKLSRQQSISSTEASWFLSLPEKVREKQFTREEQVILAGRLRESVILDAADEAIYKASRRASRHLASIEDSKPFLDRDSMDMERDVDSISGSILENFRWMDDEQDLDLSLNLDDYHANIDGFVIPSPTSNRRPSFRRHMSISKIPFGRNSMSAPRSPRATSESNIHSRQKSRAMSLMSPKHAPNESTSSIDPYATHYQDPEARLKLRVYLASPQKFDEVVEFGFPAKDWVTEGADKENKPAKRTSKDSAFKRSFATEKSKETFLNDETASLFSDDISMLEPDSPITPLDHRSARTSPALIQKESKGSGDYGHLGTTKPTIIKQTDSCTQSLAVGREMTLRMTLTRPDLRANESSIYGWQKSKSPLQEDPLVLEELEGKCDGKGTFRGVDGLGPVEKDSGVVKRIWHSLKQRKTSS</sequence>
<organism evidence="2 3">
    <name type="scientific">Coleophoma crateriformis</name>
    <dbReference type="NCBI Taxonomy" id="565419"/>
    <lineage>
        <taxon>Eukaryota</taxon>
        <taxon>Fungi</taxon>
        <taxon>Dikarya</taxon>
        <taxon>Ascomycota</taxon>
        <taxon>Pezizomycotina</taxon>
        <taxon>Leotiomycetes</taxon>
        <taxon>Helotiales</taxon>
        <taxon>Dermateaceae</taxon>
        <taxon>Coleophoma</taxon>
    </lineage>
</organism>
<gene>
    <name evidence="2" type="ORF">BP5796_06343</name>
</gene>
<reference evidence="2 3" key="1">
    <citation type="journal article" date="2018" name="IMA Fungus">
        <title>IMA Genome-F 9: Draft genome sequence of Annulohypoxylon stygium, Aspergillus mulundensis, Berkeleyomyces basicola (syn. Thielaviopsis basicola), Ceratocystis smalleyi, two Cercospora beticola strains, Coleophoma cylindrospora, Fusarium fracticaudum, Phialophora cf. hyalina, and Morchella septimelata.</title>
        <authorList>
            <person name="Wingfield B.D."/>
            <person name="Bills G.F."/>
            <person name="Dong Y."/>
            <person name="Huang W."/>
            <person name="Nel W.J."/>
            <person name="Swalarsk-Parry B.S."/>
            <person name="Vaghefi N."/>
            <person name="Wilken P.M."/>
            <person name="An Z."/>
            <person name="de Beer Z.W."/>
            <person name="De Vos L."/>
            <person name="Chen L."/>
            <person name="Duong T.A."/>
            <person name="Gao Y."/>
            <person name="Hammerbacher A."/>
            <person name="Kikkert J.R."/>
            <person name="Li Y."/>
            <person name="Li H."/>
            <person name="Li K."/>
            <person name="Li Q."/>
            <person name="Liu X."/>
            <person name="Ma X."/>
            <person name="Naidoo K."/>
            <person name="Pethybridge S.J."/>
            <person name="Sun J."/>
            <person name="Steenkamp E.T."/>
            <person name="van der Nest M.A."/>
            <person name="van Wyk S."/>
            <person name="Wingfield M.J."/>
            <person name="Xiong C."/>
            <person name="Yue Q."/>
            <person name="Zhang X."/>
        </authorList>
    </citation>
    <scope>NUCLEOTIDE SEQUENCE [LARGE SCALE GENOMIC DNA]</scope>
    <source>
        <strain evidence="2 3">BP5796</strain>
    </source>
</reference>
<protein>
    <recommendedName>
        <fullName evidence="4">Mucin-like protein</fullName>
    </recommendedName>
</protein>
<comment type="caution">
    <text evidence="2">The sequence shown here is derived from an EMBL/GenBank/DDBJ whole genome shotgun (WGS) entry which is preliminary data.</text>
</comment>
<evidence type="ECO:0000313" key="3">
    <source>
        <dbReference type="Proteomes" id="UP000256328"/>
    </source>
</evidence>
<dbReference type="AlphaFoldDB" id="A0A3D8RXF4"/>
<proteinExistence type="predicted"/>
<feature type="region of interest" description="Disordered" evidence="1">
    <location>
        <begin position="117"/>
        <end position="160"/>
    </location>
</feature>
<dbReference type="OrthoDB" id="5380370at2759"/>
<feature type="compositionally biased region" description="Low complexity" evidence="1">
    <location>
        <begin position="19"/>
        <end position="41"/>
    </location>
</feature>
<feature type="compositionally biased region" description="Polar residues" evidence="1">
    <location>
        <begin position="302"/>
        <end position="319"/>
    </location>
</feature>